<keyword evidence="1" id="KW-0732">Signal</keyword>
<organism evidence="5 6">
    <name type="scientific">Bythopirellula goksoeyrii</name>
    <dbReference type="NCBI Taxonomy" id="1400387"/>
    <lineage>
        <taxon>Bacteria</taxon>
        <taxon>Pseudomonadati</taxon>
        <taxon>Planctomycetota</taxon>
        <taxon>Planctomycetia</taxon>
        <taxon>Pirellulales</taxon>
        <taxon>Lacipirellulaceae</taxon>
        <taxon>Bythopirellula</taxon>
    </lineage>
</organism>
<gene>
    <name evidence="5" type="ORF">Pr1d_30410</name>
</gene>
<dbReference type="EMBL" id="CP042913">
    <property type="protein sequence ID" value="QEG35735.1"/>
    <property type="molecule type" value="Genomic_DNA"/>
</dbReference>
<evidence type="ECO:0000259" key="2">
    <source>
        <dbReference type="Pfam" id="PF14498"/>
    </source>
</evidence>
<dbReference type="SUPFAM" id="SSF48208">
    <property type="entry name" value="Six-hairpin glycosidases"/>
    <property type="match status" value="1"/>
</dbReference>
<dbReference type="InterPro" id="IPR008928">
    <property type="entry name" value="6-hairpin_glycosidase_sf"/>
</dbReference>
<evidence type="ECO:0000313" key="5">
    <source>
        <dbReference type="EMBL" id="QEG35735.1"/>
    </source>
</evidence>
<dbReference type="PIRSF" id="PIRSF007663">
    <property type="entry name" value="UCP007663"/>
    <property type="match status" value="1"/>
</dbReference>
<dbReference type="Pfam" id="PF21307">
    <property type="entry name" value="Glyco_hydro_95_C"/>
    <property type="match status" value="1"/>
</dbReference>
<dbReference type="InterPro" id="IPR012341">
    <property type="entry name" value="6hp_glycosidase-like_sf"/>
</dbReference>
<dbReference type="GO" id="GO:0004560">
    <property type="term" value="F:alpha-L-fucosidase activity"/>
    <property type="evidence" value="ECO:0007669"/>
    <property type="project" value="InterPro"/>
</dbReference>
<feature type="chain" id="PRO_5022663415" evidence="1">
    <location>
        <begin position="25"/>
        <end position="803"/>
    </location>
</feature>
<feature type="domain" description="Alpha fucosidase A-like C-terminal" evidence="3">
    <location>
        <begin position="727"/>
        <end position="787"/>
    </location>
</feature>
<accession>A0A5B9QDN1</accession>
<dbReference type="InterPro" id="IPR054363">
    <property type="entry name" value="GH95_cat"/>
</dbReference>
<name>A0A5B9QDN1_9BACT</name>
<dbReference type="Gene3D" id="2.60.40.1180">
    <property type="entry name" value="Golgi alpha-mannosidase II"/>
    <property type="match status" value="1"/>
</dbReference>
<dbReference type="InterPro" id="IPR049053">
    <property type="entry name" value="AFCA-like_C"/>
</dbReference>
<feature type="domain" description="Glycosyl hydrolase family 95 N-terminal" evidence="2">
    <location>
        <begin position="45"/>
        <end position="286"/>
    </location>
</feature>
<feature type="domain" description="Glycosyl hydrolase family 95 catalytic" evidence="4">
    <location>
        <begin position="310"/>
        <end position="713"/>
    </location>
</feature>
<dbReference type="Gene3D" id="1.50.10.10">
    <property type="match status" value="1"/>
</dbReference>
<sequence length="803" mass="90203" precursor="true">MNKRALSLLLVSLVLSLCSSYPWSESASASESESTSDSQTPRLELWYTSPAKKWTEALPLGNGRMGVMVFGGPQQARYQFNEDTLWSGSPRSYANPGAAEYLPQIRSLLFEGKQREAEQMATKHFMSVPIRQMAYQPFGDLILEFPGHQGYEEYRRSLDLDSAVATTQYRVNGVSYKRECFASYPARAIIIHLSCDTPRGLSFSASMTSPQEDISSTLVDDQTLTMTGRVRDAEIKQVGEIASKMLLTSHLHVLETDGITSASNGVLHVKDASNVTLVLTASTNFVSFRDLTGNPQLRSRQDLEHIQNKSYQVLREEHISDHQELFERVSLNLGNPPKIDLPTDKRVIRYADHPDPELEALFFQYGRYLMIASSRPNCQPASLQGLWNNQLNPPWDSKYTVNINTEMNYWLTEPCNLSECGEPLFLALGDLAISGSETAREQYDAPGWVLHHNFDLWRGTAPINASNHGIWPTGGAWLCQHLWWHYLYTGDRDFLETTAYPIMKAAAEFFADYLVEDPRQDSHWLISGPSNSPEQGGLVMGPTMDHQIIRELFKSTIEASEILEADQDFRANLISLRARIAPNQIGQYGQLQEWLDDVDDPENEHRHVSHLWGVFPGEEISIDTPGLLEAAKQSLNFRGDEGTGWARAWKINLWARMREGNRAHKVLHGLLKLTDSPLTDYRGGGVYPNLFDAHPPFQIDGNFGATNGICEMLLQSYRRTDDGLWLIELLPALPDAWPKGKVTGLRARGGFDIDFSWLEGQLREVVILSTSGGACCLSYNSLQTTVNFARGETKKFDGSLLLK</sequence>
<protein>
    <submittedName>
        <fullName evidence="5">Uncharacterized protein</fullName>
    </submittedName>
</protein>
<dbReference type="Proteomes" id="UP000323917">
    <property type="component" value="Chromosome"/>
</dbReference>
<dbReference type="Gene3D" id="2.70.98.50">
    <property type="entry name" value="putative glycoside hydrolase family protein from bacillus halodurans"/>
    <property type="match status" value="1"/>
</dbReference>
<dbReference type="PANTHER" id="PTHR31084:SF0">
    <property type="entry name" value="ALPHA-L-FUCOSIDASE 2"/>
    <property type="match status" value="1"/>
</dbReference>
<keyword evidence="6" id="KW-1185">Reference proteome</keyword>
<dbReference type="Pfam" id="PF14498">
    <property type="entry name" value="Glyco_hyd_65N_2"/>
    <property type="match status" value="1"/>
</dbReference>
<dbReference type="InterPro" id="IPR016518">
    <property type="entry name" value="Alpha-L-fucosidase"/>
</dbReference>
<proteinExistence type="predicted"/>
<feature type="signal peptide" evidence="1">
    <location>
        <begin position="1"/>
        <end position="24"/>
    </location>
</feature>
<evidence type="ECO:0000313" key="6">
    <source>
        <dbReference type="Proteomes" id="UP000323917"/>
    </source>
</evidence>
<evidence type="ECO:0000256" key="1">
    <source>
        <dbReference type="SAM" id="SignalP"/>
    </source>
</evidence>
<evidence type="ECO:0000259" key="3">
    <source>
        <dbReference type="Pfam" id="PF21307"/>
    </source>
</evidence>
<dbReference type="InterPro" id="IPR027414">
    <property type="entry name" value="GH95_N_dom"/>
</dbReference>
<dbReference type="GO" id="GO:0005975">
    <property type="term" value="P:carbohydrate metabolic process"/>
    <property type="evidence" value="ECO:0007669"/>
    <property type="project" value="InterPro"/>
</dbReference>
<dbReference type="InterPro" id="IPR013780">
    <property type="entry name" value="Glyco_hydro_b"/>
</dbReference>
<reference evidence="5 6" key="1">
    <citation type="submission" date="2019-08" db="EMBL/GenBank/DDBJ databases">
        <title>Deep-cultivation of Planctomycetes and their phenomic and genomic characterization uncovers novel biology.</title>
        <authorList>
            <person name="Wiegand S."/>
            <person name="Jogler M."/>
            <person name="Boedeker C."/>
            <person name="Pinto D."/>
            <person name="Vollmers J."/>
            <person name="Rivas-Marin E."/>
            <person name="Kohn T."/>
            <person name="Peeters S.H."/>
            <person name="Heuer A."/>
            <person name="Rast P."/>
            <person name="Oberbeckmann S."/>
            <person name="Bunk B."/>
            <person name="Jeske O."/>
            <person name="Meyerdierks A."/>
            <person name="Storesund J.E."/>
            <person name="Kallscheuer N."/>
            <person name="Luecker S."/>
            <person name="Lage O.M."/>
            <person name="Pohl T."/>
            <person name="Merkel B.J."/>
            <person name="Hornburger P."/>
            <person name="Mueller R.-W."/>
            <person name="Bruemmer F."/>
            <person name="Labrenz M."/>
            <person name="Spormann A.M."/>
            <person name="Op den Camp H."/>
            <person name="Overmann J."/>
            <person name="Amann R."/>
            <person name="Jetten M.S.M."/>
            <person name="Mascher T."/>
            <person name="Medema M.H."/>
            <person name="Devos D.P."/>
            <person name="Kaster A.-K."/>
            <person name="Ovreas L."/>
            <person name="Rohde M."/>
            <person name="Galperin M.Y."/>
            <person name="Jogler C."/>
        </authorList>
    </citation>
    <scope>NUCLEOTIDE SEQUENCE [LARGE SCALE GENOMIC DNA]</scope>
    <source>
        <strain evidence="5 6">Pr1d</strain>
    </source>
</reference>
<evidence type="ECO:0000259" key="4">
    <source>
        <dbReference type="Pfam" id="PF22124"/>
    </source>
</evidence>
<dbReference type="RefSeq" id="WP_148074213.1">
    <property type="nucleotide sequence ID" value="NZ_CP042913.1"/>
</dbReference>
<dbReference type="Pfam" id="PF22124">
    <property type="entry name" value="Glyco_hydro_95_cat"/>
    <property type="match status" value="1"/>
</dbReference>
<dbReference type="OrthoDB" id="9802600at2"/>
<dbReference type="PANTHER" id="PTHR31084">
    <property type="entry name" value="ALPHA-L-FUCOSIDASE 2"/>
    <property type="match status" value="1"/>
</dbReference>
<dbReference type="KEGG" id="bgok:Pr1d_30410"/>
<dbReference type="AlphaFoldDB" id="A0A5B9QDN1"/>